<comment type="caution">
    <text evidence="1">The sequence shown here is derived from an EMBL/GenBank/DDBJ whole genome shotgun (WGS) entry which is preliminary data.</text>
</comment>
<proteinExistence type="predicted"/>
<evidence type="ECO:0000313" key="1">
    <source>
        <dbReference type="EMBL" id="CAF1585683.1"/>
    </source>
</evidence>
<protein>
    <submittedName>
        <fullName evidence="1">Uncharacterized protein</fullName>
    </submittedName>
</protein>
<evidence type="ECO:0000313" key="2">
    <source>
        <dbReference type="Proteomes" id="UP000663828"/>
    </source>
</evidence>
<name>A0A815ZJR7_ADIRI</name>
<organism evidence="1 2">
    <name type="scientific">Adineta ricciae</name>
    <name type="common">Rotifer</name>
    <dbReference type="NCBI Taxonomy" id="249248"/>
    <lineage>
        <taxon>Eukaryota</taxon>
        <taxon>Metazoa</taxon>
        <taxon>Spiralia</taxon>
        <taxon>Gnathifera</taxon>
        <taxon>Rotifera</taxon>
        <taxon>Eurotatoria</taxon>
        <taxon>Bdelloidea</taxon>
        <taxon>Adinetida</taxon>
        <taxon>Adinetidae</taxon>
        <taxon>Adineta</taxon>
    </lineage>
</organism>
<dbReference type="AlphaFoldDB" id="A0A815ZJR7"/>
<dbReference type="EMBL" id="CAJNOR010006099">
    <property type="protein sequence ID" value="CAF1585683.1"/>
    <property type="molecule type" value="Genomic_DNA"/>
</dbReference>
<accession>A0A815ZJR7</accession>
<sequence length="83" mass="9692">MMCKSLRDLSKRAAEKKRQVIVKLLIDHLTKENITHCHAILPSDKWTDFNIPSAEELTFVQLEVNCYHRLIMGAFHLKFLVVD</sequence>
<gene>
    <name evidence="1" type="ORF">XAT740_LOCUS45995</name>
</gene>
<keyword evidence="2" id="KW-1185">Reference proteome</keyword>
<reference evidence="1" key="1">
    <citation type="submission" date="2021-02" db="EMBL/GenBank/DDBJ databases">
        <authorList>
            <person name="Nowell W R."/>
        </authorList>
    </citation>
    <scope>NUCLEOTIDE SEQUENCE</scope>
</reference>
<dbReference type="Proteomes" id="UP000663828">
    <property type="component" value="Unassembled WGS sequence"/>
</dbReference>